<reference evidence="1" key="1">
    <citation type="submission" date="2023-03" db="EMBL/GenBank/DDBJ databases">
        <title>Massive genome expansion in bonnet fungi (Mycena s.s.) driven by repeated elements and novel gene families across ecological guilds.</title>
        <authorList>
            <consortium name="Lawrence Berkeley National Laboratory"/>
            <person name="Harder C.B."/>
            <person name="Miyauchi S."/>
            <person name="Viragh M."/>
            <person name="Kuo A."/>
            <person name="Thoen E."/>
            <person name="Andreopoulos B."/>
            <person name="Lu D."/>
            <person name="Skrede I."/>
            <person name="Drula E."/>
            <person name="Henrissat B."/>
            <person name="Morin E."/>
            <person name="Kohler A."/>
            <person name="Barry K."/>
            <person name="LaButti K."/>
            <person name="Morin E."/>
            <person name="Salamov A."/>
            <person name="Lipzen A."/>
            <person name="Mereny Z."/>
            <person name="Hegedus B."/>
            <person name="Baldrian P."/>
            <person name="Stursova M."/>
            <person name="Weitz H."/>
            <person name="Taylor A."/>
            <person name="Grigoriev I.V."/>
            <person name="Nagy L.G."/>
            <person name="Martin F."/>
            <person name="Kauserud H."/>
        </authorList>
    </citation>
    <scope>NUCLEOTIDE SEQUENCE</scope>
    <source>
        <strain evidence="1">CBHHK182m</strain>
    </source>
</reference>
<gene>
    <name evidence="1" type="ORF">B0H16DRAFT_1740580</name>
</gene>
<accession>A0AAD7HD40</accession>
<organism evidence="1 2">
    <name type="scientific">Mycena metata</name>
    <dbReference type="NCBI Taxonomy" id="1033252"/>
    <lineage>
        <taxon>Eukaryota</taxon>
        <taxon>Fungi</taxon>
        <taxon>Dikarya</taxon>
        <taxon>Basidiomycota</taxon>
        <taxon>Agaricomycotina</taxon>
        <taxon>Agaricomycetes</taxon>
        <taxon>Agaricomycetidae</taxon>
        <taxon>Agaricales</taxon>
        <taxon>Marasmiineae</taxon>
        <taxon>Mycenaceae</taxon>
        <taxon>Mycena</taxon>
    </lineage>
</organism>
<evidence type="ECO:0000313" key="1">
    <source>
        <dbReference type="EMBL" id="KAJ7717473.1"/>
    </source>
</evidence>
<sequence length="292" mass="32317">MCGVLRLEVARDVLVRSSASAPPYPRYAYVTAEFCLFSPFSLSPFSAPNLITLPQTPILPRRIHLPSLSLHAFKPIFRARRRSFSRRRRSGQCVALHLVRAFSISIFLARKRGRMGKSGGGLRWLDGALAWGRRAWTLSSALGPRGRRRTHASEACRYGLWWCVPLVAYREYELGTAILRAALIPVADRRARLSPSLLLVPLLRRPVPFSPFSASNNIILTLVPDNSLHPPQAPLARLQVCIYGSGAKMETGDVVFYPVRVFSVCSFARGGRATVWSKGKWAKSGGGLPLPA</sequence>
<comment type="caution">
    <text evidence="1">The sequence shown here is derived from an EMBL/GenBank/DDBJ whole genome shotgun (WGS) entry which is preliminary data.</text>
</comment>
<evidence type="ECO:0000313" key="2">
    <source>
        <dbReference type="Proteomes" id="UP001215598"/>
    </source>
</evidence>
<dbReference type="AlphaFoldDB" id="A0AAD7HD40"/>
<name>A0AAD7HD40_9AGAR</name>
<keyword evidence="2" id="KW-1185">Reference proteome</keyword>
<dbReference type="Proteomes" id="UP001215598">
    <property type="component" value="Unassembled WGS sequence"/>
</dbReference>
<proteinExistence type="predicted"/>
<protein>
    <submittedName>
        <fullName evidence="1">Uncharacterized protein</fullName>
    </submittedName>
</protein>
<dbReference type="EMBL" id="JARKIB010000276">
    <property type="protein sequence ID" value="KAJ7717473.1"/>
    <property type="molecule type" value="Genomic_DNA"/>
</dbReference>